<protein>
    <submittedName>
        <fullName evidence="5">Acyl-CoA dehydrogenase family protein</fullName>
    </submittedName>
</protein>
<dbReference type="Pfam" id="PF00441">
    <property type="entry name" value="Acyl-CoA_dh_1"/>
    <property type="match status" value="1"/>
</dbReference>
<name>A0ABW4ER64_9PSEU</name>
<accession>A0ABW4ER64</accession>
<sequence length="331" mass="34460">MVNARRRDDHPCDVAPGEGELRGLLSAGELELPLPRGGRTAERWSGLAGWGRRDLGLARLVEGHTDAVAILAEAARHARPETLYGVWASRSGGTGARLVPSGDGLGLHGTVRFCSGAHTIDRALVVADAPEPADGHVLVEIAVDQPGLVPEPDTWATAAMAAADTVDVRFDGVPVSLDALVGPAGWYTTRSGFAAGGGGVAAVWWGGAVGLLDRAVAHLRSPADPHQLAHLGELHALMEAAFALLQRTADALDAAPGADHTCSLSAVRCAVERATREVVERVPRMVGAAALSRDGALARTLADLSLYIRQHHGERDHAALGASVLAMWAAR</sequence>
<feature type="domain" description="Acyl-CoA dehydrogenase/oxidase C-terminal" evidence="4">
    <location>
        <begin position="185"/>
        <end position="304"/>
    </location>
</feature>
<organism evidence="5 6">
    <name type="scientific">Pseudonocardia yunnanensis</name>
    <dbReference type="NCBI Taxonomy" id="58107"/>
    <lineage>
        <taxon>Bacteria</taxon>
        <taxon>Bacillati</taxon>
        <taxon>Actinomycetota</taxon>
        <taxon>Actinomycetes</taxon>
        <taxon>Pseudonocardiales</taxon>
        <taxon>Pseudonocardiaceae</taxon>
        <taxon>Pseudonocardia</taxon>
    </lineage>
</organism>
<proteinExistence type="inferred from homology"/>
<keyword evidence="6" id="KW-1185">Reference proteome</keyword>
<keyword evidence="3" id="KW-0274">FAD</keyword>
<dbReference type="Gene3D" id="1.20.140.10">
    <property type="entry name" value="Butyryl-CoA Dehydrogenase, subunit A, domain 3"/>
    <property type="match status" value="1"/>
</dbReference>
<gene>
    <name evidence="5" type="ORF">ACFSJD_08515</name>
</gene>
<evidence type="ECO:0000313" key="6">
    <source>
        <dbReference type="Proteomes" id="UP001597114"/>
    </source>
</evidence>
<dbReference type="SUPFAM" id="SSF47203">
    <property type="entry name" value="Acyl-CoA dehydrogenase C-terminal domain-like"/>
    <property type="match status" value="1"/>
</dbReference>
<dbReference type="InterPro" id="IPR036250">
    <property type="entry name" value="AcylCo_DH-like_C"/>
</dbReference>
<evidence type="ECO:0000256" key="2">
    <source>
        <dbReference type="ARBA" id="ARBA00022630"/>
    </source>
</evidence>
<dbReference type="InterPro" id="IPR046373">
    <property type="entry name" value="Acyl-CoA_Oxase/DH_mid-dom_sf"/>
</dbReference>
<reference evidence="6" key="1">
    <citation type="journal article" date="2019" name="Int. J. Syst. Evol. Microbiol.">
        <title>The Global Catalogue of Microorganisms (GCM) 10K type strain sequencing project: providing services to taxonomists for standard genome sequencing and annotation.</title>
        <authorList>
            <consortium name="The Broad Institute Genomics Platform"/>
            <consortium name="The Broad Institute Genome Sequencing Center for Infectious Disease"/>
            <person name="Wu L."/>
            <person name="Ma J."/>
        </authorList>
    </citation>
    <scope>NUCLEOTIDE SEQUENCE [LARGE SCALE GENOMIC DNA]</scope>
    <source>
        <strain evidence="6">CCM 7043</strain>
    </source>
</reference>
<comment type="caution">
    <text evidence="5">The sequence shown here is derived from an EMBL/GenBank/DDBJ whole genome shotgun (WGS) entry which is preliminary data.</text>
</comment>
<evidence type="ECO:0000313" key="5">
    <source>
        <dbReference type="EMBL" id="MFD1517527.1"/>
    </source>
</evidence>
<evidence type="ECO:0000259" key="4">
    <source>
        <dbReference type="Pfam" id="PF00441"/>
    </source>
</evidence>
<evidence type="ECO:0000256" key="1">
    <source>
        <dbReference type="ARBA" id="ARBA00009347"/>
    </source>
</evidence>
<comment type="similarity">
    <text evidence="1">Belongs to the acyl-CoA dehydrogenase family.</text>
</comment>
<dbReference type="Gene3D" id="2.40.110.10">
    <property type="entry name" value="Butyryl-CoA Dehydrogenase, subunit A, domain 2"/>
    <property type="match status" value="1"/>
</dbReference>
<dbReference type="EMBL" id="JBHUCO010000009">
    <property type="protein sequence ID" value="MFD1517527.1"/>
    <property type="molecule type" value="Genomic_DNA"/>
</dbReference>
<evidence type="ECO:0000256" key="3">
    <source>
        <dbReference type="ARBA" id="ARBA00022827"/>
    </source>
</evidence>
<dbReference type="SUPFAM" id="SSF56645">
    <property type="entry name" value="Acyl-CoA dehydrogenase NM domain-like"/>
    <property type="match status" value="1"/>
</dbReference>
<dbReference type="InterPro" id="IPR009075">
    <property type="entry name" value="AcylCo_DH/oxidase_C"/>
</dbReference>
<dbReference type="Proteomes" id="UP001597114">
    <property type="component" value="Unassembled WGS sequence"/>
</dbReference>
<dbReference type="RefSeq" id="WP_344721086.1">
    <property type="nucleotide sequence ID" value="NZ_BAAAUS010000007.1"/>
</dbReference>
<dbReference type="InterPro" id="IPR009100">
    <property type="entry name" value="AcylCoA_DH/oxidase_NM_dom_sf"/>
</dbReference>
<keyword evidence="2" id="KW-0285">Flavoprotein</keyword>